<gene>
    <name evidence="7" type="ORF">K470DRAFT_225918</name>
</gene>
<keyword evidence="4" id="KW-0862">Zinc</keyword>
<organism evidence="7 8">
    <name type="scientific">Piedraia hortae CBS 480.64</name>
    <dbReference type="NCBI Taxonomy" id="1314780"/>
    <lineage>
        <taxon>Eukaryota</taxon>
        <taxon>Fungi</taxon>
        <taxon>Dikarya</taxon>
        <taxon>Ascomycota</taxon>
        <taxon>Pezizomycotina</taxon>
        <taxon>Dothideomycetes</taxon>
        <taxon>Dothideomycetidae</taxon>
        <taxon>Capnodiales</taxon>
        <taxon>Piedraiaceae</taxon>
        <taxon>Piedraia</taxon>
    </lineage>
</organism>
<feature type="domain" description="PARP-type" evidence="6">
    <location>
        <begin position="3"/>
        <end position="95"/>
    </location>
</feature>
<comment type="subcellular location">
    <subcellularLocation>
        <location evidence="1">Nucleus</location>
    </subcellularLocation>
</comment>
<accession>A0A6A7C9J6</accession>
<dbReference type="InterPro" id="IPR036957">
    <property type="entry name" value="Znf_PARP_sf"/>
</dbReference>
<evidence type="ECO:0000256" key="3">
    <source>
        <dbReference type="ARBA" id="ARBA00022771"/>
    </source>
</evidence>
<dbReference type="AlphaFoldDB" id="A0A6A7C9J6"/>
<evidence type="ECO:0000256" key="2">
    <source>
        <dbReference type="ARBA" id="ARBA00022723"/>
    </source>
</evidence>
<evidence type="ECO:0000259" key="6">
    <source>
        <dbReference type="PROSITE" id="PS50064"/>
    </source>
</evidence>
<evidence type="ECO:0000313" key="7">
    <source>
        <dbReference type="EMBL" id="KAF2863892.1"/>
    </source>
</evidence>
<name>A0A6A7C9J6_9PEZI</name>
<dbReference type="Proteomes" id="UP000799421">
    <property type="component" value="Unassembled WGS sequence"/>
</dbReference>
<dbReference type="PROSITE" id="PS50064">
    <property type="entry name" value="ZF_PARP_2"/>
    <property type="match status" value="1"/>
</dbReference>
<reference evidence="7" key="1">
    <citation type="journal article" date="2020" name="Stud. Mycol.">
        <title>101 Dothideomycetes genomes: a test case for predicting lifestyles and emergence of pathogens.</title>
        <authorList>
            <person name="Haridas S."/>
            <person name="Albert R."/>
            <person name="Binder M."/>
            <person name="Bloem J."/>
            <person name="Labutti K."/>
            <person name="Salamov A."/>
            <person name="Andreopoulos B."/>
            <person name="Baker S."/>
            <person name="Barry K."/>
            <person name="Bills G."/>
            <person name="Bluhm B."/>
            <person name="Cannon C."/>
            <person name="Castanera R."/>
            <person name="Culley D."/>
            <person name="Daum C."/>
            <person name="Ezra D."/>
            <person name="Gonzalez J."/>
            <person name="Henrissat B."/>
            <person name="Kuo A."/>
            <person name="Liang C."/>
            <person name="Lipzen A."/>
            <person name="Lutzoni F."/>
            <person name="Magnuson J."/>
            <person name="Mondo S."/>
            <person name="Nolan M."/>
            <person name="Ohm R."/>
            <person name="Pangilinan J."/>
            <person name="Park H.-J."/>
            <person name="Ramirez L."/>
            <person name="Alfaro M."/>
            <person name="Sun H."/>
            <person name="Tritt A."/>
            <person name="Yoshinaga Y."/>
            <person name="Zwiers L.-H."/>
            <person name="Turgeon B."/>
            <person name="Goodwin S."/>
            <person name="Spatafora J."/>
            <person name="Crous P."/>
            <person name="Grigoriev I."/>
        </authorList>
    </citation>
    <scope>NUCLEOTIDE SEQUENCE</scope>
    <source>
        <strain evidence="7">CBS 480.64</strain>
    </source>
</reference>
<dbReference type="GO" id="GO:0003677">
    <property type="term" value="F:DNA binding"/>
    <property type="evidence" value="ECO:0007669"/>
    <property type="project" value="InterPro"/>
</dbReference>
<proteinExistence type="predicted"/>
<dbReference type="Pfam" id="PF00645">
    <property type="entry name" value="zf-PARP"/>
    <property type="match status" value="1"/>
</dbReference>
<dbReference type="InterPro" id="IPR001510">
    <property type="entry name" value="Znf_PARP"/>
</dbReference>
<protein>
    <submittedName>
        <fullName evidence="7">Zf-PARP-domain-containing protein</fullName>
    </submittedName>
</protein>
<keyword evidence="5" id="KW-0539">Nucleus</keyword>
<sequence length="146" mass="16801">MSYRIEVSPNNRAVCSATKCKDEKVKITKGEMRHGVMITFKDKQSWKFRHWGCVTPEIIHHWKEASEGNMDLVDGYDELPDDAKEKVKRAFEQGHVDNEDWKGDVELNTPFDGQKNRGMFLKKSKKATVRGWAESCATLLTKVQGR</sequence>
<dbReference type="SMART" id="SM01336">
    <property type="entry name" value="zf-PARP"/>
    <property type="match status" value="1"/>
</dbReference>
<dbReference type="OrthoDB" id="429950at2759"/>
<evidence type="ECO:0000256" key="1">
    <source>
        <dbReference type="ARBA" id="ARBA00004123"/>
    </source>
</evidence>
<evidence type="ECO:0000256" key="4">
    <source>
        <dbReference type="ARBA" id="ARBA00022833"/>
    </source>
</evidence>
<keyword evidence="8" id="KW-1185">Reference proteome</keyword>
<dbReference type="GO" id="GO:0005634">
    <property type="term" value="C:nucleus"/>
    <property type="evidence" value="ECO:0007669"/>
    <property type="project" value="UniProtKB-SubCell"/>
</dbReference>
<evidence type="ECO:0000256" key="5">
    <source>
        <dbReference type="ARBA" id="ARBA00023242"/>
    </source>
</evidence>
<dbReference type="GO" id="GO:0008270">
    <property type="term" value="F:zinc ion binding"/>
    <property type="evidence" value="ECO:0007669"/>
    <property type="project" value="UniProtKB-KW"/>
</dbReference>
<evidence type="ECO:0000313" key="8">
    <source>
        <dbReference type="Proteomes" id="UP000799421"/>
    </source>
</evidence>
<dbReference type="Gene3D" id="3.30.1740.10">
    <property type="entry name" value="Zinc finger, PARP-type"/>
    <property type="match status" value="1"/>
</dbReference>
<dbReference type="SUPFAM" id="SSF57716">
    <property type="entry name" value="Glucocorticoid receptor-like (DNA-binding domain)"/>
    <property type="match status" value="1"/>
</dbReference>
<keyword evidence="3" id="KW-0863">Zinc-finger</keyword>
<dbReference type="EMBL" id="MU005959">
    <property type="protein sequence ID" value="KAF2863892.1"/>
    <property type="molecule type" value="Genomic_DNA"/>
</dbReference>
<keyword evidence="2" id="KW-0479">Metal-binding</keyword>